<evidence type="ECO:0000313" key="4">
    <source>
        <dbReference type="Proteomes" id="UP000014680"/>
    </source>
</evidence>
<proteinExistence type="predicted"/>
<dbReference type="RefSeq" id="XP_004253768.1">
    <property type="nucleotide sequence ID" value="XM_004253720.1"/>
</dbReference>
<dbReference type="VEuPathDB" id="AmoebaDB:EIN_318460"/>
<evidence type="ECO:0000259" key="2">
    <source>
        <dbReference type="Pfam" id="PF07534"/>
    </source>
</evidence>
<dbReference type="Proteomes" id="UP000014680">
    <property type="component" value="Unassembled WGS sequence"/>
</dbReference>
<dbReference type="Pfam" id="PF07534">
    <property type="entry name" value="TLD"/>
    <property type="match status" value="1"/>
</dbReference>
<organism evidence="3 4">
    <name type="scientific">Entamoeba invadens IP1</name>
    <dbReference type="NCBI Taxonomy" id="370355"/>
    <lineage>
        <taxon>Eukaryota</taxon>
        <taxon>Amoebozoa</taxon>
        <taxon>Evosea</taxon>
        <taxon>Archamoebae</taxon>
        <taxon>Mastigamoebida</taxon>
        <taxon>Entamoebidae</taxon>
        <taxon>Entamoeba</taxon>
    </lineage>
</organism>
<dbReference type="AlphaFoldDB" id="A0A0A1TZI5"/>
<dbReference type="GeneID" id="14885958"/>
<accession>A0A0A1TZI5</accession>
<feature type="domain" description="TLDc" evidence="2">
    <location>
        <begin position="212"/>
        <end position="354"/>
    </location>
</feature>
<evidence type="ECO:0000313" key="3">
    <source>
        <dbReference type="EMBL" id="ELP86997.1"/>
    </source>
</evidence>
<dbReference type="OMA" id="CERIMYK"/>
<dbReference type="InterPro" id="IPR006571">
    <property type="entry name" value="TLDc_dom"/>
</dbReference>
<name>A0A0A1TZI5_ENTIV</name>
<gene>
    <name evidence="3" type="ORF">EIN_318460</name>
</gene>
<dbReference type="EMBL" id="KB206890">
    <property type="protein sequence ID" value="ELP86997.1"/>
    <property type="molecule type" value="Genomic_DNA"/>
</dbReference>
<dbReference type="KEGG" id="eiv:EIN_318460"/>
<evidence type="ECO:0000256" key="1">
    <source>
        <dbReference type="SAM" id="Coils"/>
    </source>
</evidence>
<protein>
    <recommendedName>
        <fullName evidence="2">TLDc domain-containing protein</fullName>
    </recommendedName>
</protein>
<reference evidence="3 4" key="1">
    <citation type="submission" date="2012-10" db="EMBL/GenBank/DDBJ databases">
        <authorList>
            <person name="Zafar N."/>
            <person name="Inman J."/>
            <person name="Hall N."/>
            <person name="Lorenzi H."/>
            <person name="Caler E."/>
        </authorList>
    </citation>
    <scope>NUCLEOTIDE SEQUENCE [LARGE SCALE GENOMIC DNA]</scope>
    <source>
        <strain evidence="3 4">IP1</strain>
    </source>
</reference>
<feature type="coiled-coil region" evidence="1">
    <location>
        <begin position="141"/>
        <end position="178"/>
    </location>
</feature>
<keyword evidence="4" id="KW-1185">Reference proteome</keyword>
<sequence>MENYQHLEPYENLLSILPTLQQTLQDVSDKTSSFLKTTTHCVYTPVVDERSEDTISRASYMLNNIENLVTKRKELIALCTASLQIFQKVEEALKYVADSCMNDNYETSQCTNNLIDVIIQAEESLLKEDLTSLEETVVNRKKEFNDRKEELMNKKVQLDKQEQKERKLVKQKAQVDAEVKVISAVEGVDANKAQQARVEQEAQERKVLEGLLKPEQIAKIEEWTHKTVSGILFNSEVDNWSRGNCVFASRVSNKSHVVVLIKDDRGDMFGVYVYGTIDKTDVRIEDQNAFVFCLESNGRLQNMERFDSKPDQKIFCLYSDENPSWIFGVGNSYLFDIGVCKYGLQANHCVQSSFDYRGFKYALCGDKRFVPMKILALQMR</sequence>
<keyword evidence="1" id="KW-0175">Coiled coil</keyword>